<keyword evidence="3" id="KW-1185">Reference proteome</keyword>
<organism evidence="2 3">
    <name type="scientific">Durusdinium trenchii</name>
    <dbReference type="NCBI Taxonomy" id="1381693"/>
    <lineage>
        <taxon>Eukaryota</taxon>
        <taxon>Sar</taxon>
        <taxon>Alveolata</taxon>
        <taxon>Dinophyceae</taxon>
        <taxon>Suessiales</taxon>
        <taxon>Symbiodiniaceae</taxon>
        <taxon>Durusdinium</taxon>
    </lineage>
</organism>
<dbReference type="EMBL" id="CAXAMN010004213">
    <property type="protein sequence ID" value="CAK9008211.1"/>
    <property type="molecule type" value="Genomic_DNA"/>
</dbReference>
<keyword evidence="1" id="KW-0472">Membrane</keyword>
<gene>
    <name evidence="2" type="ORF">CCMP2556_LOCUS9160</name>
</gene>
<feature type="transmembrane region" description="Helical" evidence="1">
    <location>
        <begin position="140"/>
        <end position="162"/>
    </location>
</feature>
<accession>A0ABP0J1J0</accession>
<keyword evidence="1" id="KW-0812">Transmembrane</keyword>
<sequence length="301" mass="33847">MTSMMEWWSSWLLEMHSNYEAAMKDHPFGAPGDTRYWLHNQFLLLGTMMAVCLRVGLCQWLGKMVLVWLIYSPENWETNYQALEENSQTNDGLESNTAPDGNANGQLRELFQPDGWERACKRLAYDPRGWKPHVVAVLKLLTFHLGQAAGYGVIFIVYAPVLWNTSDFLFYVACCVLLRETVYAVSAVLTLSIRPGFMLYSMKHGNFWSNMAYIVFPDKVMIANLDDSGTWIIVSTALDFLPALGLVVGQNAQVLDLPIVVAWLVAAAPSYVAFSLLPTYCLVCTIFALADIVLRLRGLPD</sequence>
<evidence type="ECO:0000313" key="3">
    <source>
        <dbReference type="Proteomes" id="UP001642484"/>
    </source>
</evidence>
<evidence type="ECO:0000313" key="2">
    <source>
        <dbReference type="EMBL" id="CAK9008211.1"/>
    </source>
</evidence>
<feature type="transmembrane region" description="Helical" evidence="1">
    <location>
        <begin position="42"/>
        <end position="62"/>
    </location>
</feature>
<comment type="caution">
    <text evidence="2">The sequence shown here is derived from an EMBL/GenBank/DDBJ whole genome shotgun (WGS) entry which is preliminary data.</text>
</comment>
<name>A0ABP0J1J0_9DINO</name>
<feature type="transmembrane region" description="Helical" evidence="1">
    <location>
        <begin position="168"/>
        <end position="193"/>
    </location>
</feature>
<reference evidence="2 3" key="1">
    <citation type="submission" date="2024-02" db="EMBL/GenBank/DDBJ databases">
        <authorList>
            <person name="Chen Y."/>
            <person name="Shah S."/>
            <person name="Dougan E. K."/>
            <person name="Thang M."/>
            <person name="Chan C."/>
        </authorList>
    </citation>
    <scope>NUCLEOTIDE SEQUENCE [LARGE SCALE GENOMIC DNA]</scope>
</reference>
<dbReference type="Proteomes" id="UP001642484">
    <property type="component" value="Unassembled WGS sequence"/>
</dbReference>
<evidence type="ECO:0000256" key="1">
    <source>
        <dbReference type="SAM" id="Phobius"/>
    </source>
</evidence>
<feature type="transmembrane region" description="Helical" evidence="1">
    <location>
        <begin position="260"/>
        <end position="290"/>
    </location>
</feature>
<proteinExistence type="predicted"/>
<evidence type="ECO:0008006" key="4">
    <source>
        <dbReference type="Google" id="ProtNLM"/>
    </source>
</evidence>
<protein>
    <recommendedName>
        <fullName evidence="4">Glycerophosphocholine acyltransferase 1</fullName>
    </recommendedName>
</protein>
<keyword evidence="1" id="KW-1133">Transmembrane helix</keyword>